<reference evidence="4 5" key="1">
    <citation type="submission" date="2019-10" db="EMBL/GenBank/DDBJ databases">
        <title>Assembly and Annotation for the nematode Trichostrongylus colubriformis.</title>
        <authorList>
            <person name="Martin J."/>
        </authorList>
    </citation>
    <scope>NUCLEOTIDE SEQUENCE [LARGE SCALE GENOMIC DNA]</scope>
    <source>
        <strain evidence="4">G859</strain>
        <tissue evidence="4">Whole worm</tissue>
    </source>
</reference>
<name>A0AAN8ENV4_TRICO</name>
<dbReference type="InterPro" id="IPR014044">
    <property type="entry name" value="CAP_dom"/>
</dbReference>
<evidence type="ECO:0000256" key="1">
    <source>
        <dbReference type="SAM" id="MobiDB-lite"/>
    </source>
</evidence>
<protein>
    <submittedName>
        <fullName evidence="4">SCP domain-containing protein</fullName>
    </submittedName>
</protein>
<dbReference type="PANTHER" id="PTHR10334">
    <property type="entry name" value="CYSTEINE-RICH SECRETORY PROTEIN-RELATED"/>
    <property type="match status" value="1"/>
</dbReference>
<comment type="caution">
    <text evidence="4">The sequence shown here is derived from an EMBL/GenBank/DDBJ whole genome shotgun (WGS) entry which is preliminary data.</text>
</comment>
<gene>
    <name evidence="4" type="ORF">GCK32_012874</name>
</gene>
<dbReference type="PRINTS" id="PR00838">
    <property type="entry name" value="V5ALLERGEN"/>
</dbReference>
<keyword evidence="5" id="KW-1185">Reference proteome</keyword>
<feature type="signal peptide" evidence="2">
    <location>
        <begin position="1"/>
        <end position="25"/>
    </location>
</feature>
<evidence type="ECO:0000259" key="3">
    <source>
        <dbReference type="SMART" id="SM00198"/>
    </source>
</evidence>
<dbReference type="InterPro" id="IPR001283">
    <property type="entry name" value="CRISP-related"/>
</dbReference>
<sequence>MRSEMPVRSMIRAYLAFLLLTKTLSQSTQQTQQTAAPAEATTTTSTTAAIETTTTTTTEEATTTSTTTTTSSTTTTTNGLPENPAINQICPSNTRMNDRIRTVALNATNYRRSRLAQGLVRKNNGNLLPPATNMRRLVYDCTLENSAKASVERCSPNPSQNLTADVKENIHRVPQRIAIFRKHAMLEAIKHWWRQVRLVDGIGMQAMFRAHHQDSTIQYFTLMAWATTEHIGCAVSQKIVCRDGYWYVACHYKIGGNVVDNNVYQPGSSCSECPAGTTCDSMKLCS</sequence>
<dbReference type="Pfam" id="PF00188">
    <property type="entry name" value="CAP"/>
    <property type="match status" value="1"/>
</dbReference>
<dbReference type="Gene3D" id="3.40.33.10">
    <property type="entry name" value="CAP"/>
    <property type="match status" value="1"/>
</dbReference>
<dbReference type="SUPFAM" id="SSF55797">
    <property type="entry name" value="PR-1-like"/>
    <property type="match status" value="1"/>
</dbReference>
<feature type="domain" description="SCP" evidence="3">
    <location>
        <begin position="99"/>
        <end position="260"/>
    </location>
</feature>
<feature type="region of interest" description="Disordered" evidence="1">
    <location>
        <begin position="30"/>
        <end position="85"/>
    </location>
</feature>
<keyword evidence="2" id="KW-0732">Signal</keyword>
<evidence type="ECO:0000313" key="4">
    <source>
        <dbReference type="EMBL" id="KAK5965276.1"/>
    </source>
</evidence>
<accession>A0AAN8ENV4</accession>
<dbReference type="CDD" id="cd05380">
    <property type="entry name" value="CAP_euk"/>
    <property type="match status" value="1"/>
</dbReference>
<dbReference type="Proteomes" id="UP001331761">
    <property type="component" value="Unassembled WGS sequence"/>
</dbReference>
<evidence type="ECO:0000313" key="5">
    <source>
        <dbReference type="Proteomes" id="UP001331761"/>
    </source>
</evidence>
<dbReference type="SMART" id="SM00198">
    <property type="entry name" value="SCP"/>
    <property type="match status" value="1"/>
</dbReference>
<evidence type="ECO:0000256" key="2">
    <source>
        <dbReference type="SAM" id="SignalP"/>
    </source>
</evidence>
<feature type="compositionally biased region" description="Low complexity" evidence="1">
    <location>
        <begin position="30"/>
        <end position="77"/>
    </location>
</feature>
<dbReference type="InterPro" id="IPR002413">
    <property type="entry name" value="V5_allergen-like"/>
</dbReference>
<dbReference type="EMBL" id="WIXE01024784">
    <property type="protein sequence ID" value="KAK5965276.1"/>
    <property type="molecule type" value="Genomic_DNA"/>
</dbReference>
<dbReference type="InterPro" id="IPR035940">
    <property type="entry name" value="CAP_sf"/>
</dbReference>
<proteinExistence type="predicted"/>
<feature type="chain" id="PRO_5042817722" evidence="2">
    <location>
        <begin position="26"/>
        <end position="286"/>
    </location>
</feature>
<organism evidence="4 5">
    <name type="scientific">Trichostrongylus colubriformis</name>
    <name type="common">Black scour worm</name>
    <dbReference type="NCBI Taxonomy" id="6319"/>
    <lineage>
        <taxon>Eukaryota</taxon>
        <taxon>Metazoa</taxon>
        <taxon>Ecdysozoa</taxon>
        <taxon>Nematoda</taxon>
        <taxon>Chromadorea</taxon>
        <taxon>Rhabditida</taxon>
        <taxon>Rhabditina</taxon>
        <taxon>Rhabditomorpha</taxon>
        <taxon>Strongyloidea</taxon>
        <taxon>Trichostrongylidae</taxon>
        <taxon>Trichostrongylus</taxon>
    </lineage>
</organism>
<dbReference type="AlphaFoldDB" id="A0AAN8ENV4"/>